<feature type="signal peptide" evidence="2">
    <location>
        <begin position="1"/>
        <end position="22"/>
    </location>
</feature>
<evidence type="ECO:0000313" key="3">
    <source>
        <dbReference type="EMBL" id="MEE4544238.1"/>
    </source>
</evidence>
<feature type="compositionally biased region" description="Low complexity" evidence="1">
    <location>
        <begin position="114"/>
        <end position="132"/>
    </location>
</feature>
<organism evidence="3 4">
    <name type="scientific">Actinacidiphila polyblastidii</name>
    <dbReference type="NCBI Taxonomy" id="3110430"/>
    <lineage>
        <taxon>Bacteria</taxon>
        <taxon>Bacillati</taxon>
        <taxon>Actinomycetota</taxon>
        <taxon>Actinomycetes</taxon>
        <taxon>Kitasatosporales</taxon>
        <taxon>Streptomycetaceae</taxon>
        <taxon>Actinacidiphila</taxon>
    </lineage>
</organism>
<evidence type="ECO:0000256" key="1">
    <source>
        <dbReference type="SAM" id="MobiDB-lite"/>
    </source>
</evidence>
<proteinExistence type="predicted"/>
<dbReference type="EMBL" id="JAZEWV010000016">
    <property type="protein sequence ID" value="MEE4544238.1"/>
    <property type="molecule type" value="Genomic_DNA"/>
</dbReference>
<gene>
    <name evidence="3" type="ORF">V2S66_19940</name>
</gene>
<keyword evidence="4" id="KW-1185">Reference proteome</keyword>
<feature type="compositionally biased region" description="Low complexity" evidence="1">
    <location>
        <begin position="70"/>
        <end position="102"/>
    </location>
</feature>
<feature type="chain" id="PRO_5047181237" evidence="2">
    <location>
        <begin position="23"/>
        <end position="508"/>
    </location>
</feature>
<evidence type="ECO:0000256" key="2">
    <source>
        <dbReference type="SAM" id="SignalP"/>
    </source>
</evidence>
<protein>
    <submittedName>
        <fullName evidence="3">DUF5719 family protein</fullName>
    </submittedName>
</protein>
<dbReference type="Proteomes" id="UP001344658">
    <property type="component" value="Unassembled WGS sequence"/>
</dbReference>
<dbReference type="InterPro" id="IPR043777">
    <property type="entry name" value="DUF5719"/>
</dbReference>
<sequence>MNRSTISLAGAVAALVVLTGAASLTGGNDSSAAPAGSAARLPVQRSTLLCPAPSTSEFATTTYTSFTPQGTAAASTPGSGSTPGATPGAASGSGSDTAGRATLLPATPKAKPLTPLTATGKPVTTTTDKTDAPALIGGADGPLAPGWTVQQSTVVDSGAGRGLLGTSCLVPDSEFWLPGASTAGGRQDYLHLVNPDEAPAVVDVQLYGKNGLLKASTGDGITVPGNSSEPVLLSTLVVDKEQDLTVHVVARSGRVGAAVQATDPGKGADWLPAAADPATSLVMPGIPADATDVRLIAFTTGSNDADLTLKLATSTGPITPAGHETLHVKSGMTTAVDLGDITKGDAGSLILGSSTVHSAEPVVAALRITRGKGSSQELAFLPSTAPVGTRSTVADNRAKGSTLALTAPGAAASVKITSSAGSSGGTARTSTVTVKAGATLSLAAPQPDGGKGVFAVTVQTLSGGPVYASRTLALPQGGVQMFTIQPMPDDRGLVAVPDAGPDLRILNR</sequence>
<evidence type="ECO:0000313" key="4">
    <source>
        <dbReference type="Proteomes" id="UP001344658"/>
    </source>
</evidence>
<dbReference type="Pfam" id="PF18986">
    <property type="entry name" value="DUF5719"/>
    <property type="match status" value="1"/>
</dbReference>
<accession>A0ABU7PEJ6</accession>
<name>A0ABU7PEJ6_9ACTN</name>
<feature type="region of interest" description="Disordered" evidence="1">
    <location>
        <begin position="69"/>
        <end position="132"/>
    </location>
</feature>
<comment type="caution">
    <text evidence="3">The sequence shown here is derived from an EMBL/GenBank/DDBJ whole genome shotgun (WGS) entry which is preliminary data.</text>
</comment>
<reference evidence="3 4" key="1">
    <citation type="submission" date="2023-12" db="EMBL/GenBank/DDBJ databases">
        <title>Streptomyces sp. V4-01.</title>
        <authorList>
            <person name="Somphong A."/>
            <person name="Phongsopitanun W."/>
        </authorList>
    </citation>
    <scope>NUCLEOTIDE SEQUENCE [LARGE SCALE GENOMIC DNA]</scope>
    <source>
        <strain evidence="3 4">V4-01</strain>
    </source>
</reference>
<dbReference type="RefSeq" id="WP_330797240.1">
    <property type="nucleotide sequence ID" value="NZ_JAZEWV010000016.1"/>
</dbReference>
<keyword evidence="2" id="KW-0732">Signal</keyword>